<dbReference type="Gene3D" id="3.20.20.140">
    <property type="entry name" value="Metal-dependent hydrolases"/>
    <property type="match status" value="1"/>
</dbReference>
<feature type="region of interest" description="Disordered" evidence="1">
    <location>
        <begin position="1"/>
        <end position="21"/>
    </location>
</feature>
<evidence type="ECO:0000259" key="2">
    <source>
        <dbReference type="Pfam" id="PF07969"/>
    </source>
</evidence>
<feature type="non-terminal residue" evidence="3">
    <location>
        <position position="1"/>
    </location>
</feature>
<dbReference type="EMBL" id="BARS01049130">
    <property type="protein sequence ID" value="GAG29797.1"/>
    <property type="molecule type" value="Genomic_DNA"/>
</dbReference>
<dbReference type="InterPro" id="IPR032466">
    <property type="entry name" value="Metal_Hydrolase"/>
</dbReference>
<dbReference type="PANTHER" id="PTHR22642:SF2">
    <property type="entry name" value="PROTEIN LONG AFTER FAR-RED 3"/>
    <property type="match status" value="1"/>
</dbReference>
<protein>
    <recommendedName>
        <fullName evidence="2">Amidohydrolase 3 domain-containing protein</fullName>
    </recommendedName>
</protein>
<evidence type="ECO:0000256" key="1">
    <source>
        <dbReference type="SAM" id="MobiDB-lite"/>
    </source>
</evidence>
<reference evidence="3" key="1">
    <citation type="journal article" date="2014" name="Front. Microbiol.">
        <title>High frequency of phylogenetically diverse reductive dehalogenase-homologous genes in deep subseafloor sedimentary metagenomes.</title>
        <authorList>
            <person name="Kawai M."/>
            <person name="Futagami T."/>
            <person name="Toyoda A."/>
            <person name="Takaki Y."/>
            <person name="Nishi S."/>
            <person name="Hori S."/>
            <person name="Arai W."/>
            <person name="Tsubouchi T."/>
            <person name="Morono Y."/>
            <person name="Uchiyama I."/>
            <person name="Ito T."/>
            <person name="Fujiyama A."/>
            <person name="Inagaki F."/>
            <person name="Takami H."/>
        </authorList>
    </citation>
    <scope>NUCLEOTIDE SEQUENCE</scope>
    <source>
        <strain evidence="3">Expedition CK06-06</strain>
    </source>
</reference>
<dbReference type="AlphaFoldDB" id="X0X2Z1"/>
<feature type="non-terminal residue" evidence="3">
    <location>
        <position position="242"/>
    </location>
</feature>
<proteinExistence type="predicted"/>
<sequence length="242" mass="26640">ITSETKDPAGGQYIRDANGDPTGWIKGSPASLPVLRAIEAIPPSAMLASIPEVLEGLTEFGFTAAIDMGNPIATETGLQTIVDLDRQGKLPLRMSMTHFVNTPHVAQTALKVQRQYAEQYQSDHVWFDTLKIVDDSVMENQKAAMLEPYLTSGERGLLYFDQQAMQQLVLGAAQMGHGTATHCIGDWAVRETLDAAEALRQSGDQTTRFIATHVQMVHPDDRKRFGELNVIVQTTANWANYQ</sequence>
<dbReference type="InterPro" id="IPR013108">
    <property type="entry name" value="Amidohydro_3"/>
</dbReference>
<organism evidence="3">
    <name type="scientific">marine sediment metagenome</name>
    <dbReference type="NCBI Taxonomy" id="412755"/>
    <lineage>
        <taxon>unclassified sequences</taxon>
        <taxon>metagenomes</taxon>
        <taxon>ecological metagenomes</taxon>
    </lineage>
</organism>
<feature type="domain" description="Amidohydrolase 3" evidence="2">
    <location>
        <begin position="1"/>
        <end position="232"/>
    </location>
</feature>
<comment type="caution">
    <text evidence="3">The sequence shown here is derived from an EMBL/GenBank/DDBJ whole genome shotgun (WGS) entry which is preliminary data.</text>
</comment>
<evidence type="ECO:0000313" key="3">
    <source>
        <dbReference type="EMBL" id="GAG29797.1"/>
    </source>
</evidence>
<gene>
    <name evidence="3" type="ORF">S01H1_73520</name>
</gene>
<accession>X0X2Z1</accession>
<dbReference type="Pfam" id="PF07969">
    <property type="entry name" value="Amidohydro_3"/>
    <property type="match status" value="1"/>
</dbReference>
<dbReference type="PANTHER" id="PTHR22642">
    <property type="entry name" value="IMIDAZOLONEPROPIONASE"/>
    <property type="match status" value="1"/>
</dbReference>
<dbReference type="SUPFAM" id="SSF51556">
    <property type="entry name" value="Metallo-dependent hydrolases"/>
    <property type="match status" value="1"/>
</dbReference>
<name>X0X2Z1_9ZZZZ</name>